<evidence type="ECO:0000256" key="5">
    <source>
        <dbReference type="SAM" id="MobiDB-lite"/>
    </source>
</evidence>
<feature type="region of interest" description="Disordered" evidence="5">
    <location>
        <begin position="1"/>
        <end position="29"/>
    </location>
</feature>
<dbReference type="Pfam" id="PF00440">
    <property type="entry name" value="TetR_N"/>
    <property type="match status" value="1"/>
</dbReference>
<dbReference type="SUPFAM" id="SSF48498">
    <property type="entry name" value="Tetracyclin repressor-like, C-terminal domain"/>
    <property type="match status" value="1"/>
</dbReference>
<dbReference type="InterPro" id="IPR023772">
    <property type="entry name" value="DNA-bd_HTH_TetR-type_CS"/>
</dbReference>
<evidence type="ECO:0000259" key="6">
    <source>
        <dbReference type="PROSITE" id="PS50977"/>
    </source>
</evidence>
<dbReference type="PROSITE" id="PS01081">
    <property type="entry name" value="HTH_TETR_1"/>
    <property type="match status" value="1"/>
</dbReference>
<dbReference type="EMBL" id="MG673929">
    <property type="protein sequence ID" value="AVH76826.1"/>
    <property type="molecule type" value="Genomic_DNA"/>
</dbReference>
<evidence type="ECO:0000256" key="1">
    <source>
        <dbReference type="ARBA" id="ARBA00023015"/>
    </source>
</evidence>
<keyword evidence="3" id="KW-0804">Transcription</keyword>
<sequence>MRKDEANRETPTAVRRTPQQSRSQETQRAVVEGAARVFDREGYGKASLSMIVEESGISQGSMYFHFKSKEQIALAVINEQHARSLPLLTDAADSSPGVFERLVSVSRAMADQLRDDAVVRAGIRLAMEEGALGAPAGNFYLNWVEMTSAMLAPALERGELTSGLSPEALAKALIGFFTGVQLMSQATSARDDLLTGLRDMWLLAVDAMVRAADRDGAVHIVETAFRVDSAQRE</sequence>
<dbReference type="AlphaFoldDB" id="A0A2L2P6T6"/>
<protein>
    <submittedName>
        <fullName evidence="7">TetR</fullName>
    </submittedName>
</protein>
<dbReference type="PANTHER" id="PTHR47506">
    <property type="entry name" value="TRANSCRIPTIONAL REGULATORY PROTEIN"/>
    <property type="match status" value="1"/>
</dbReference>
<organism evidence="7">
    <name type="scientific">Microbacterium arborescens</name>
    <dbReference type="NCBI Taxonomy" id="33883"/>
    <lineage>
        <taxon>Bacteria</taxon>
        <taxon>Bacillati</taxon>
        <taxon>Actinomycetota</taxon>
        <taxon>Actinomycetes</taxon>
        <taxon>Micrococcales</taxon>
        <taxon>Microbacteriaceae</taxon>
        <taxon>Microbacterium</taxon>
    </lineage>
</organism>
<keyword evidence="2 4" id="KW-0238">DNA-binding</keyword>
<reference evidence="7" key="1">
    <citation type="submission" date="2017-12" db="EMBL/GenBank/DDBJ databases">
        <title>The anti-staphylococcal lipolanthines contain the amino acid avionin.</title>
        <authorList>
            <person name="Wiebach V."/>
            <person name="Mainz A."/>
            <person name="Siegert M.-A.J."/>
            <person name="Jungmann N.A."/>
            <person name="Lesquame G."/>
            <person name="Tirat S."/>
            <person name="Dreux-Zigha A."/>
            <person name="Aszodi J."/>
            <person name="Le Beller D."/>
            <person name="Suessmuth R.D."/>
        </authorList>
    </citation>
    <scope>NUCLEOTIDE SEQUENCE</scope>
    <source>
        <strain evidence="7">5913</strain>
    </source>
</reference>
<dbReference type="InterPro" id="IPR009057">
    <property type="entry name" value="Homeodomain-like_sf"/>
</dbReference>
<accession>A0A2L2P6T6</accession>
<dbReference type="PRINTS" id="PR00455">
    <property type="entry name" value="HTHTETR"/>
</dbReference>
<dbReference type="InterPro" id="IPR047923">
    <property type="entry name" value="ArpA-like"/>
</dbReference>
<dbReference type="InterPro" id="IPR054126">
    <property type="entry name" value="CprB_TetR_C"/>
</dbReference>
<dbReference type="InterPro" id="IPR001647">
    <property type="entry name" value="HTH_TetR"/>
</dbReference>
<dbReference type="SUPFAM" id="SSF46689">
    <property type="entry name" value="Homeodomain-like"/>
    <property type="match status" value="1"/>
</dbReference>
<keyword evidence="1" id="KW-0805">Transcription regulation</keyword>
<dbReference type="PROSITE" id="PS50977">
    <property type="entry name" value="HTH_TETR_2"/>
    <property type="match status" value="1"/>
</dbReference>
<dbReference type="RefSeq" id="WP_307222769.1">
    <property type="nucleotide sequence ID" value="NZ_JAUTBE010000001.1"/>
</dbReference>
<evidence type="ECO:0000256" key="3">
    <source>
        <dbReference type="ARBA" id="ARBA00023163"/>
    </source>
</evidence>
<feature type="compositionally biased region" description="Polar residues" evidence="5">
    <location>
        <begin position="17"/>
        <end position="27"/>
    </location>
</feature>
<gene>
    <name evidence="7" type="primary">tetR</name>
</gene>
<dbReference type="InterPro" id="IPR036271">
    <property type="entry name" value="Tet_transcr_reg_TetR-rel_C_sf"/>
</dbReference>
<evidence type="ECO:0000256" key="4">
    <source>
        <dbReference type="PROSITE-ProRule" id="PRU00335"/>
    </source>
</evidence>
<evidence type="ECO:0000256" key="2">
    <source>
        <dbReference type="ARBA" id="ARBA00023125"/>
    </source>
</evidence>
<dbReference type="NCBIfam" id="NF041196">
    <property type="entry name" value="ScbR_bind_reg"/>
    <property type="match status" value="1"/>
</dbReference>
<dbReference type="Gene3D" id="1.10.357.10">
    <property type="entry name" value="Tetracycline Repressor, domain 2"/>
    <property type="match status" value="1"/>
</dbReference>
<proteinExistence type="predicted"/>
<dbReference type="GO" id="GO:0003677">
    <property type="term" value="F:DNA binding"/>
    <property type="evidence" value="ECO:0007669"/>
    <property type="project" value="UniProtKB-UniRule"/>
</dbReference>
<feature type="domain" description="HTH tetR-type" evidence="6">
    <location>
        <begin position="24"/>
        <end position="84"/>
    </location>
</feature>
<dbReference type="PANTHER" id="PTHR47506:SF6">
    <property type="entry name" value="HTH-TYPE TRANSCRIPTIONAL REPRESSOR NEMR"/>
    <property type="match status" value="1"/>
</dbReference>
<dbReference type="Pfam" id="PF21935">
    <property type="entry name" value="TetR_C_45"/>
    <property type="match status" value="1"/>
</dbReference>
<feature type="DNA-binding region" description="H-T-H motif" evidence="4">
    <location>
        <begin position="47"/>
        <end position="66"/>
    </location>
</feature>
<name>A0A2L2P6T6_9MICO</name>
<evidence type="ECO:0000313" key="7">
    <source>
        <dbReference type="EMBL" id="AVH76826.1"/>
    </source>
</evidence>